<evidence type="ECO:0000313" key="2">
    <source>
        <dbReference type="Proteomes" id="UP000608420"/>
    </source>
</evidence>
<proteinExistence type="predicted"/>
<reference evidence="2" key="1">
    <citation type="journal article" date="2019" name="Int. J. Syst. Evol. Microbiol.">
        <title>The Global Catalogue of Microorganisms (GCM) 10K type strain sequencing project: providing services to taxonomists for standard genome sequencing and annotation.</title>
        <authorList>
            <consortium name="The Broad Institute Genomics Platform"/>
            <consortium name="The Broad Institute Genome Sequencing Center for Infectious Disease"/>
            <person name="Wu L."/>
            <person name="Ma J."/>
        </authorList>
    </citation>
    <scope>NUCLEOTIDE SEQUENCE [LARGE SCALE GENOMIC DNA]</scope>
    <source>
        <strain evidence="2">CGMCC 1.15420</strain>
    </source>
</reference>
<sequence>MNFVKVTEICDEDETIIREGIMLTESVAVSVDLGSESVSGTYLVVERVEEIDGEVYVCNYKGSLLFDVVLPGKISIQKLASMTALEFLAVAAGIGGEVTL</sequence>
<dbReference type="RefSeq" id="WP_120464075.1">
    <property type="nucleotide sequence ID" value="NZ_BMIW01000026.1"/>
</dbReference>
<dbReference type="EMBL" id="BMIW01000026">
    <property type="protein sequence ID" value="GGG08586.1"/>
    <property type="molecule type" value="Genomic_DNA"/>
</dbReference>
<keyword evidence="2" id="KW-1185">Reference proteome</keyword>
<dbReference type="Proteomes" id="UP000608420">
    <property type="component" value="Unassembled WGS sequence"/>
</dbReference>
<comment type="caution">
    <text evidence="1">The sequence shown here is derived from an EMBL/GenBank/DDBJ whole genome shotgun (WGS) entry which is preliminary data.</text>
</comment>
<organism evidence="1 2">
    <name type="scientific">Paenibacillus aceti</name>
    <dbReference type="NCBI Taxonomy" id="1820010"/>
    <lineage>
        <taxon>Bacteria</taxon>
        <taxon>Bacillati</taxon>
        <taxon>Bacillota</taxon>
        <taxon>Bacilli</taxon>
        <taxon>Bacillales</taxon>
        <taxon>Paenibacillaceae</taxon>
        <taxon>Paenibacillus</taxon>
    </lineage>
</organism>
<gene>
    <name evidence="1" type="ORF">GCM10010913_32940</name>
</gene>
<name>A0ABQ1W1E1_9BACL</name>
<protein>
    <submittedName>
        <fullName evidence="1">Uncharacterized protein</fullName>
    </submittedName>
</protein>
<evidence type="ECO:0000313" key="1">
    <source>
        <dbReference type="EMBL" id="GGG08586.1"/>
    </source>
</evidence>
<accession>A0ABQ1W1E1</accession>